<accession>A0AAE7NH24</accession>
<sequence>MQSPARILVERAMFRPVLTIAGALLLLACGAFAQAPSPEAMSAARKLVVTLRIADQYRAQLPQLLLKLRPVVAQDRPEIERDYDALTAPGSEIYAPFVASMIDQIAALYAQSFTVDELRQIEAFYAQPAGQKFLEKSDALAQASAQVSQDVSQKAADELKQRLIEALRQKGHKL</sequence>
<dbReference type="InterPro" id="IPR018637">
    <property type="entry name" value="DUF2059"/>
</dbReference>
<gene>
    <name evidence="2" type="ORF">WN72_05825</name>
</gene>
<evidence type="ECO:0000313" key="2">
    <source>
        <dbReference type="EMBL" id="QOZ65969.1"/>
    </source>
</evidence>
<dbReference type="PROSITE" id="PS51257">
    <property type="entry name" value="PROKAR_LIPOPROTEIN"/>
    <property type="match status" value="1"/>
</dbReference>
<evidence type="ECO:0000313" key="3">
    <source>
        <dbReference type="Proteomes" id="UP000594015"/>
    </source>
</evidence>
<protein>
    <submittedName>
        <fullName evidence="2">DUF2059 domain-containing protein</fullName>
    </submittedName>
</protein>
<dbReference type="EMBL" id="CP030050">
    <property type="protein sequence ID" value="QOZ65969.1"/>
    <property type="molecule type" value="Genomic_DNA"/>
</dbReference>
<organism evidence="2 3">
    <name type="scientific">Bradyrhizobium arachidis</name>
    <dbReference type="NCBI Taxonomy" id="858423"/>
    <lineage>
        <taxon>Bacteria</taxon>
        <taxon>Pseudomonadati</taxon>
        <taxon>Pseudomonadota</taxon>
        <taxon>Alphaproteobacteria</taxon>
        <taxon>Hyphomicrobiales</taxon>
        <taxon>Nitrobacteraceae</taxon>
        <taxon>Bradyrhizobium</taxon>
    </lineage>
</organism>
<dbReference type="AlphaFoldDB" id="A0AAE7NH24"/>
<dbReference type="Proteomes" id="UP000594015">
    <property type="component" value="Chromosome"/>
</dbReference>
<dbReference type="KEGG" id="barh:WN72_05825"/>
<dbReference type="Pfam" id="PF09832">
    <property type="entry name" value="DUF2059"/>
    <property type="match status" value="1"/>
</dbReference>
<proteinExistence type="predicted"/>
<evidence type="ECO:0000259" key="1">
    <source>
        <dbReference type="Pfam" id="PF09832"/>
    </source>
</evidence>
<feature type="domain" description="DUF2059" evidence="1">
    <location>
        <begin position="100"/>
        <end position="157"/>
    </location>
</feature>
<name>A0AAE7NH24_9BRAD</name>
<reference evidence="2 3" key="1">
    <citation type="submission" date="2018-06" db="EMBL/GenBank/DDBJ databases">
        <title>Comparative genomics of Bradyrhizobium nodulating Arachidis hypogaea.</title>
        <authorList>
            <person name="Li Y."/>
        </authorList>
    </citation>
    <scope>NUCLEOTIDE SEQUENCE [LARGE SCALE GENOMIC DNA]</scope>
    <source>
        <strain evidence="2 3">CCBAU 051107</strain>
    </source>
</reference>